<accession>A0A1G6B2V3</accession>
<reference evidence="1 2" key="1">
    <citation type="submission" date="2016-10" db="EMBL/GenBank/DDBJ databases">
        <authorList>
            <person name="de Groot N.N."/>
        </authorList>
    </citation>
    <scope>NUCLEOTIDE SEQUENCE [LARGE SCALE GENOMIC DNA]</scope>
    <source>
        <strain evidence="1 2">DSM 3217</strain>
    </source>
</reference>
<evidence type="ECO:0000313" key="1">
    <source>
        <dbReference type="EMBL" id="SDB14869.1"/>
    </source>
</evidence>
<organism evidence="1 2">
    <name type="scientific">Eubacterium oxidoreducens</name>
    <dbReference type="NCBI Taxonomy" id="1732"/>
    <lineage>
        <taxon>Bacteria</taxon>
        <taxon>Bacillati</taxon>
        <taxon>Bacillota</taxon>
        <taxon>Clostridia</taxon>
        <taxon>Eubacteriales</taxon>
        <taxon>Eubacteriaceae</taxon>
        <taxon>Eubacterium</taxon>
    </lineage>
</organism>
<protein>
    <recommendedName>
        <fullName evidence="3">Addiction module component</fullName>
    </recommendedName>
</protein>
<dbReference type="Proteomes" id="UP000199228">
    <property type="component" value="Unassembled WGS sequence"/>
</dbReference>
<evidence type="ECO:0000313" key="2">
    <source>
        <dbReference type="Proteomes" id="UP000199228"/>
    </source>
</evidence>
<gene>
    <name evidence="1" type="ORF">SAMN02910417_01087</name>
</gene>
<keyword evidence="2" id="KW-1185">Reference proteome</keyword>
<proteinExistence type="predicted"/>
<evidence type="ECO:0008006" key="3">
    <source>
        <dbReference type="Google" id="ProtNLM"/>
    </source>
</evidence>
<dbReference type="STRING" id="1732.SAMN02910417_01087"/>
<dbReference type="AlphaFoldDB" id="A0A1G6B2V3"/>
<dbReference type="EMBL" id="FMXR01000008">
    <property type="protein sequence ID" value="SDB14869.1"/>
    <property type="molecule type" value="Genomic_DNA"/>
</dbReference>
<dbReference type="RefSeq" id="WP_090173041.1">
    <property type="nucleotide sequence ID" value="NZ_FMXR01000008.1"/>
</dbReference>
<name>A0A1G6B2V3_EUBOX</name>
<sequence>MKTRTMEIAELLDILPDEDVSLVNALIKKLVLAWDRDFVKVTPKEQRILEQSEEEMKNGIFVTEEEMWN</sequence>
<dbReference type="OrthoDB" id="1799023at2"/>